<sequence>MKTLKELLDLVAAGDTNDLTAENRSLLLAHFEARREAAGDSPTAEDADLLDQILDAVEAINTQLSNDESAAAESDESADGGEQDSSTETDDSDEQDGDEGDEPAGEQDSTSEPDSEGEQDSTSSDEPASDEPASDSAEEGNPPELGDLADVDDRAADLVAAAAKQTDRTDARRRARLTRTRSNGAAPTATTPTALPPFVSLGVSTVAPAGSPVDAEQAGQLMRDAVMASRAQPAGTRTPVLRLDLGDKLAVAPKNGSEESYAEALQASLGIATKQFSEQATLQASGGPCAPPELDYTRTLIGGGDAGQFAASHPGVMTRRPRAFYRPEIVDVSAAGLPKPGVGIVTASQDEAGYGDPDADPTSTVPVGGVPFKSPVIVDCPPEPVSCEMSEIYQAVQSGRFIDLSFPEQVAHVRKKTAIYHAFARDRAFSDAYIAAGTNLNGGAALFGVSRDTLSKIRYLIASVRSNRGDQSLPFHVWGPAWFKNPVATDIAKSFTGATDLGPNTSAAIGRLAQDEGIQIDTYSHNIGATINGSPSVLPNAALLADNSALPTWPTQARLIIAPVGAITRNTAGELSFGVESLGMATNDSLTFGAIFEAPCVVDPSAIFTLDVPVAELGGTGAMVDAS</sequence>
<accession>A0A936TCP3</accession>
<reference evidence="2 3" key="1">
    <citation type="submission" date="2020-10" db="EMBL/GenBank/DDBJ databases">
        <title>Connecting structure to function with the recovery of over 1000 high-quality activated sludge metagenome-assembled genomes encoding full-length rRNA genes using long-read sequencing.</title>
        <authorList>
            <person name="Singleton C.M."/>
            <person name="Petriglieri F."/>
            <person name="Kristensen J.M."/>
            <person name="Kirkegaard R.H."/>
            <person name="Michaelsen T.Y."/>
            <person name="Andersen M.H."/>
            <person name="Karst S.M."/>
            <person name="Dueholm M.S."/>
            <person name="Nielsen P.H."/>
            <person name="Albertsen M."/>
        </authorList>
    </citation>
    <scope>NUCLEOTIDE SEQUENCE [LARGE SCALE GENOMIC DNA]</scope>
    <source>
        <strain evidence="2">Lyne_18-Q3-R50-59_MAXAC.006</strain>
    </source>
</reference>
<evidence type="ECO:0000313" key="3">
    <source>
        <dbReference type="Proteomes" id="UP000727993"/>
    </source>
</evidence>
<gene>
    <name evidence="2" type="ORF">IPN02_07765</name>
</gene>
<evidence type="ECO:0000256" key="1">
    <source>
        <dbReference type="SAM" id="MobiDB-lite"/>
    </source>
</evidence>
<organism evidence="2 3">
    <name type="scientific">Candidatus Neomicrothrix subdominans</name>
    <dbReference type="NCBI Taxonomy" id="2954438"/>
    <lineage>
        <taxon>Bacteria</taxon>
        <taxon>Bacillati</taxon>
        <taxon>Actinomycetota</taxon>
        <taxon>Acidimicrobiia</taxon>
        <taxon>Acidimicrobiales</taxon>
        <taxon>Microthrixaceae</taxon>
        <taxon>Candidatus Neomicrothrix</taxon>
    </lineage>
</organism>
<feature type="compositionally biased region" description="Acidic residues" evidence="1">
    <location>
        <begin position="127"/>
        <end position="138"/>
    </location>
</feature>
<dbReference type="EMBL" id="JADJZA010000005">
    <property type="protein sequence ID" value="MBK9296726.1"/>
    <property type="molecule type" value="Genomic_DNA"/>
</dbReference>
<proteinExistence type="predicted"/>
<name>A0A936TCP3_9ACTN</name>
<dbReference type="InterPro" id="IPR047790">
    <property type="entry name" value="MCP_Sipho"/>
</dbReference>
<comment type="caution">
    <text evidence="2">The sequence shown here is derived from an EMBL/GenBank/DDBJ whole genome shotgun (WGS) entry which is preliminary data.</text>
</comment>
<feature type="compositionally biased region" description="Acidic residues" evidence="1">
    <location>
        <begin position="73"/>
        <end position="119"/>
    </location>
</feature>
<protein>
    <submittedName>
        <fullName evidence="2">Major capsid protein</fullName>
    </submittedName>
</protein>
<dbReference type="NCBIfam" id="NF033847">
    <property type="entry name" value="MCP_Sipho"/>
    <property type="match status" value="1"/>
</dbReference>
<feature type="region of interest" description="Disordered" evidence="1">
    <location>
        <begin position="60"/>
        <end position="193"/>
    </location>
</feature>
<dbReference type="AlphaFoldDB" id="A0A936TCP3"/>
<dbReference type="Proteomes" id="UP000727993">
    <property type="component" value="Unassembled WGS sequence"/>
</dbReference>
<evidence type="ECO:0000313" key="2">
    <source>
        <dbReference type="EMBL" id="MBK9296726.1"/>
    </source>
</evidence>